<organism evidence="3 8">
    <name type="scientific">Halosegnis rubeus</name>
    <dbReference type="NCBI Taxonomy" id="2212850"/>
    <lineage>
        <taxon>Archaea</taxon>
        <taxon>Methanobacteriati</taxon>
        <taxon>Methanobacteriota</taxon>
        <taxon>Stenosarchaea group</taxon>
        <taxon>Halobacteria</taxon>
        <taxon>Halobacteriales</taxon>
        <taxon>Natronomonadaceae</taxon>
        <taxon>Halosegnis</taxon>
    </lineage>
</organism>
<feature type="domain" description="DUF7260" evidence="2">
    <location>
        <begin position="4"/>
        <end position="117"/>
    </location>
</feature>
<sequence length="138" mass="15094">MYPHALDEIDGTESVHAAIGNELSEELAVALAPTTDATFSATLKQALVGEAESRRAETAVLVRALGREVDQLRRAESLVEEVTGWIARAEETPLTDLGFDALHERHERLAGYRDRWRPSSASGRRSSMGRPTPAQRSA</sequence>
<dbReference type="EMBL" id="QJOW01000009">
    <property type="protein sequence ID" value="KAB7512738.1"/>
    <property type="molecule type" value="Genomic_DNA"/>
</dbReference>
<evidence type="ECO:0000313" key="3">
    <source>
        <dbReference type="EMBL" id="KAB7512478.1"/>
    </source>
</evidence>
<dbReference type="Proteomes" id="UP000326207">
    <property type="component" value="Unassembled WGS sequence"/>
</dbReference>
<name>A0A5N5U200_9EURY</name>
<gene>
    <name evidence="3" type="ORF">DM867_12875</name>
    <name evidence="4" type="ORF">DMP03_13890</name>
    <name evidence="5" type="ORF">DP108_12350</name>
</gene>
<evidence type="ECO:0000313" key="6">
    <source>
        <dbReference type="Proteomes" id="UP000326207"/>
    </source>
</evidence>
<proteinExistence type="predicted"/>
<evidence type="ECO:0000256" key="1">
    <source>
        <dbReference type="SAM" id="MobiDB-lite"/>
    </source>
</evidence>
<protein>
    <recommendedName>
        <fullName evidence="2">DUF7260 domain-containing protein</fullName>
    </recommendedName>
</protein>
<accession>A0A5N5U200</accession>
<dbReference type="Pfam" id="PF23921">
    <property type="entry name" value="DUF7260"/>
    <property type="match status" value="1"/>
</dbReference>
<feature type="region of interest" description="Disordered" evidence="1">
    <location>
        <begin position="110"/>
        <end position="138"/>
    </location>
</feature>
<accession>A0A5N5U2Q0</accession>
<evidence type="ECO:0000313" key="4">
    <source>
        <dbReference type="EMBL" id="KAB7512738.1"/>
    </source>
</evidence>
<dbReference type="Proteomes" id="UP000326865">
    <property type="component" value="Unassembled WGS sequence"/>
</dbReference>
<evidence type="ECO:0000259" key="2">
    <source>
        <dbReference type="Pfam" id="PF23921"/>
    </source>
</evidence>
<dbReference type="EMBL" id="QKKZ01000009">
    <property type="protein sequence ID" value="KAB7512478.1"/>
    <property type="molecule type" value="Genomic_DNA"/>
</dbReference>
<evidence type="ECO:0000313" key="7">
    <source>
        <dbReference type="Proteomes" id="UP000326302"/>
    </source>
</evidence>
<dbReference type="Proteomes" id="UP000326302">
    <property type="component" value="Unassembled WGS sequence"/>
</dbReference>
<evidence type="ECO:0000313" key="5">
    <source>
        <dbReference type="EMBL" id="KAB7514093.1"/>
    </source>
</evidence>
<keyword evidence="8" id="KW-1185">Reference proteome</keyword>
<dbReference type="EMBL" id="QMDY01000010">
    <property type="protein sequence ID" value="KAB7514093.1"/>
    <property type="molecule type" value="Genomic_DNA"/>
</dbReference>
<dbReference type="OrthoDB" id="213880at2157"/>
<comment type="caution">
    <text evidence="3">The sequence shown here is derived from an EMBL/GenBank/DDBJ whole genome shotgun (WGS) entry which is preliminary data.</text>
</comment>
<dbReference type="RefSeq" id="WP_152121140.1">
    <property type="nucleotide sequence ID" value="NZ_QJOW01000009.1"/>
</dbReference>
<dbReference type="AlphaFoldDB" id="A0A5N5U200"/>
<accession>A0A5N5U6A7</accession>
<reference evidence="6 7" key="1">
    <citation type="submission" date="2019-10" db="EMBL/GenBank/DDBJ databases">
        <title>Unraveling microbial dark matter from salterns through culturing: the case of the genus Halosegnis.</title>
        <authorList>
            <person name="Duran-Viseras A."/>
            <person name="Andrei A.-S."/>
            <person name="Vera-Gargallo B."/>
            <person name="Ghai R."/>
            <person name="Sanchez-Porro C."/>
            <person name="Ventosa A."/>
        </authorList>
    </citation>
    <scope>NUCLEOTIDE SEQUENCE [LARGE SCALE GENOMIC DNA]</scope>
    <source>
        <strain evidence="4 7">F17-44</strain>
        <strain evidence="3 8">F18-79</strain>
        <strain evidence="5 6">F19-13</strain>
    </source>
</reference>
<feature type="compositionally biased region" description="Low complexity" evidence="1">
    <location>
        <begin position="118"/>
        <end position="131"/>
    </location>
</feature>
<dbReference type="InterPro" id="IPR055684">
    <property type="entry name" value="DUF7260"/>
</dbReference>
<evidence type="ECO:0000313" key="8">
    <source>
        <dbReference type="Proteomes" id="UP000326865"/>
    </source>
</evidence>